<dbReference type="AlphaFoldDB" id="A0A0C3BSV5"/>
<organism evidence="1 2">
    <name type="scientific">Hebeloma cylindrosporum</name>
    <dbReference type="NCBI Taxonomy" id="76867"/>
    <lineage>
        <taxon>Eukaryota</taxon>
        <taxon>Fungi</taxon>
        <taxon>Dikarya</taxon>
        <taxon>Basidiomycota</taxon>
        <taxon>Agaricomycotina</taxon>
        <taxon>Agaricomycetes</taxon>
        <taxon>Agaricomycetidae</taxon>
        <taxon>Agaricales</taxon>
        <taxon>Agaricineae</taxon>
        <taxon>Hymenogastraceae</taxon>
        <taxon>Hebeloma</taxon>
    </lineage>
</organism>
<reference evidence="2" key="2">
    <citation type="submission" date="2015-01" db="EMBL/GenBank/DDBJ databases">
        <title>Evolutionary Origins and Diversification of the Mycorrhizal Mutualists.</title>
        <authorList>
            <consortium name="DOE Joint Genome Institute"/>
            <consortium name="Mycorrhizal Genomics Consortium"/>
            <person name="Kohler A."/>
            <person name="Kuo A."/>
            <person name="Nagy L.G."/>
            <person name="Floudas D."/>
            <person name="Copeland A."/>
            <person name="Barry K.W."/>
            <person name="Cichocki N."/>
            <person name="Veneault-Fourrey C."/>
            <person name="LaButti K."/>
            <person name="Lindquist E.A."/>
            <person name="Lipzen A."/>
            <person name="Lundell T."/>
            <person name="Morin E."/>
            <person name="Murat C."/>
            <person name="Riley R."/>
            <person name="Ohm R."/>
            <person name="Sun H."/>
            <person name="Tunlid A."/>
            <person name="Henrissat B."/>
            <person name="Grigoriev I.V."/>
            <person name="Hibbett D.S."/>
            <person name="Martin F."/>
        </authorList>
    </citation>
    <scope>NUCLEOTIDE SEQUENCE [LARGE SCALE GENOMIC DNA]</scope>
    <source>
        <strain evidence="2">h7</strain>
    </source>
</reference>
<name>A0A0C3BSV5_HEBCY</name>
<reference evidence="1 2" key="1">
    <citation type="submission" date="2014-04" db="EMBL/GenBank/DDBJ databases">
        <authorList>
            <consortium name="DOE Joint Genome Institute"/>
            <person name="Kuo A."/>
            <person name="Gay G."/>
            <person name="Dore J."/>
            <person name="Kohler A."/>
            <person name="Nagy L.G."/>
            <person name="Floudas D."/>
            <person name="Copeland A."/>
            <person name="Barry K.W."/>
            <person name="Cichocki N."/>
            <person name="Veneault-Fourrey C."/>
            <person name="LaButti K."/>
            <person name="Lindquist E.A."/>
            <person name="Lipzen A."/>
            <person name="Lundell T."/>
            <person name="Morin E."/>
            <person name="Murat C."/>
            <person name="Sun H."/>
            <person name="Tunlid A."/>
            <person name="Henrissat B."/>
            <person name="Grigoriev I.V."/>
            <person name="Hibbett D.S."/>
            <person name="Martin F."/>
            <person name="Nordberg H.P."/>
            <person name="Cantor M.N."/>
            <person name="Hua S.X."/>
        </authorList>
    </citation>
    <scope>NUCLEOTIDE SEQUENCE [LARGE SCALE GENOMIC DNA]</scope>
    <source>
        <strain evidence="2">h7</strain>
    </source>
</reference>
<dbReference type="HOGENOM" id="CLU_2158742_0_0_1"/>
<gene>
    <name evidence="1" type="ORF">M413DRAFT_32757</name>
</gene>
<evidence type="ECO:0000313" key="2">
    <source>
        <dbReference type="Proteomes" id="UP000053424"/>
    </source>
</evidence>
<sequence>MSFLLRVTTGTPLGALALAHQTINSEFRAPKDNFSCLYSFNTTYLHDFLSPSGAHAVFARRFNDKIPLLHLKRKVSTNWEHSSNLTSVYLNILHEIATSGITFKGKNLNAL</sequence>
<dbReference type="OrthoDB" id="3039468at2759"/>
<accession>A0A0C3BSV5</accession>
<keyword evidence="2" id="KW-1185">Reference proteome</keyword>
<dbReference type="STRING" id="686832.A0A0C3BSV5"/>
<proteinExistence type="predicted"/>
<evidence type="ECO:0000313" key="1">
    <source>
        <dbReference type="EMBL" id="KIM35134.1"/>
    </source>
</evidence>
<dbReference type="EMBL" id="KN831830">
    <property type="protein sequence ID" value="KIM35134.1"/>
    <property type="molecule type" value="Genomic_DNA"/>
</dbReference>
<dbReference type="Proteomes" id="UP000053424">
    <property type="component" value="Unassembled WGS sequence"/>
</dbReference>
<protein>
    <submittedName>
        <fullName evidence="1">Uncharacterized protein</fullName>
    </submittedName>
</protein>
<dbReference type="Gene3D" id="3.40.50.720">
    <property type="entry name" value="NAD(P)-binding Rossmann-like Domain"/>
    <property type="match status" value="1"/>
</dbReference>